<dbReference type="InterPro" id="IPR007278">
    <property type="entry name" value="DUF397"/>
</dbReference>
<dbReference type="Proteomes" id="UP001054854">
    <property type="component" value="Unassembled WGS sequence"/>
</dbReference>
<dbReference type="Pfam" id="PF04149">
    <property type="entry name" value="DUF397"/>
    <property type="match status" value="1"/>
</dbReference>
<feature type="domain" description="DUF397" evidence="1">
    <location>
        <begin position="5"/>
        <end position="55"/>
    </location>
</feature>
<dbReference type="RefSeq" id="WP_236256501.1">
    <property type="nucleotide sequence ID" value="NZ_BNEK01000003.1"/>
</dbReference>
<dbReference type="EMBL" id="BNEK01000003">
    <property type="protein sequence ID" value="GHJ27294.1"/>
    <property type="molecule type" value="Genomic_DNA"/>
</dbReference>
<comment type="caution">
    <text evidence="2">The sequence shown here is derived from an EMBL/GenBank/DDBJ whole genome shotgun (WGS) entry which is preliminary data.</text>
</comment>
<proteinExistence type="predicted"/>
<protein>
    <recommendedName>
        <fullName evidence="1">DUF397 domain-containing protein</fullName>
    </recommendedName>
</protein>
<keyword evidence="3" id="KW-1185">Reference proteome</keyword>
<evidence type="ECO:0000313" key="3">
    <source>
        <dbReference type="Proteomes" id="UP001054854"/>
    </source>
</evidence>
<sequence length="65" mass="7281">MPTYQWRKSTYSPNSSNCVNVATRDGVVLLRESDDPDVVLTLAPPALRAFIRAVRAGEFDRTLNE</sequence>
<reference evidence="2" key="1">
    <citation type="submission" date="2024-05" db="EMBL/GenBank/DDBJ databases">
        <title>Whole genome shotgun sequence of Streptomyces hygroscopicus NBRC 113678.</title>
        <authorList>
            <person name="Komaki H."/>
            <person name="Tamura T."/>
        </authorList>
    </citation>
    <scope>NUCLEOTIDE SEQUENCE</scope>
    <source>
        <strain evidence="2">N11-34</strain>
    </source>
</reference>
<gene>
    <name evidence="2" type="ORF">TPA0910_17270</name>
</gene>
<accession>A0ABQ3TVH4</accession>
<evidence type="ECO:0000313" key="2">
    <source>
        <dbReference type="EMBL" id="GHJ27294.1"/>
    </source>
</evidence>
<organism evidence="2 3">
    <name type="scientific">Streptomyces hygroscopicus</name>
    <dbReference type="NCBI Taxonomy" id="1912"/>
    <lineage>
        <taxon>Bacteria</taxon>
        <taxon>Bacillati</taxon>
        <taxon>Actinomycetota</taxon>
        <taxon>Actinomycetes</taxon>
        <taxon>Kitasatosporales</taxon>
        <taxon>Streptomycetaceae</taxon>
        <taxon>Streptomyces</taxon>
        <taxon>Streptomyces violaceusniger group</taxon>
    </lineage>
</organism>
<evidence type="ECO:0000259" key="1">
    <source>
        <dbReference type="Pfam" id="PF04149"/>
    </source>
</evidence>
<name>A0ABQ3TVH4_STRHY</name>